<dbReference type="InterPro" id="IPR002938">
    <property type="entry name" value="FAD-bd"/>
</dbReference>
<dbReference type="PRINTS" id="PR00420">
    <property type="entry name" value="RNGMNOXGNASE"/>
</dbReference>
<dbReference type="InterPro" id="IPR036188">
    <property type="entry name" value="FAD/NAD-bd_sf"/>
</dbReference>
<comment type="caution">
    <text evidence="7">The sequence shown here is derived from an EMBL/GenBank/DDBJ whole genome shotgun (WGS) entry which is preliminary data.</text>
</comment>
<proteinExistence type="inferred from homology"/>
<evidence type="ECO:0000256" key="4">
    <source>
        <dbReference type="ARBA" id="ARBA00023002"/>
    </source>
</evidence>
<dbReference type="PANTHER" id="PTHR13789">
    <property type="entry name" value="MONOOXYGENASE"/>
    <property type="match status" value="1"/>
</dbReference>
<feature type="domain" description="FAD-binding" evidence="6">
    <location>
        <begin position="9"/>
        <end position="339"/>
    </location>
</feature>
<protein>
    <submittedName>
        <fullName evidence="7">FAD-dependent urate hydroxylase</fullName>
    </submittedName>
</protein>
<evidence type="ECO:0000256" key="2">
    <source>
        <dbReference type="ARBA" id="ARBA00022630"/>
    </source>
</evidence>
<keyword evidence="8" id="KW-1185">Reference proteome</keyword>
<dbReference type="InterPro" id="IPR050493">
    <property type="entry name" value="FAD-dep_Monooxygenase_BioMet"/>
</dbReference>
<dbReference type="Proteomes" id="UP001303115">
    <property type="component" value="Unassembled WGS sequence"/>
</dbReference>
<evidence type="ECO:0000259" key="6">
    <source>
        <dbReference type="Pfam" id="PF01494"/>
    </source>
</evidence>
<evidence type="ECO:0000256" key="5">
    <source>
        <dbReference type="ARBA" id="ARBA00023033"/>
    </source>
</evidence>
<evidence type="ECO:0000256" key="3">
    <source>
        <dbReference type="ARBA" id="ARBA00022827"/>
    </source>
</evidence>
<organism evidence="7 8">
    <name type="scientific">Parachaetomium inaequale</name>
    <dbReference type="NCBI Taxonomy" id="2588326"/>
    <lineage>
        <taxon>Eukaryota</taxon>
        <taxon>Fungi</taxon>
        <taxon>Dikarya</taxon>
        <taxon>Ascomycota</taxon>
        <taxon>Pezizomycotina</taxon>
        <taxon>Sordariomycetes</taxon>
        <taxon>Sordariomycetidae</taxon>
        <taxon>Sordariales</taxon>
        <taxon>Chaetomiaceae</taxon>
        <taxon>Parachaetomium</taxon>
    </lineage>
</organism>
<keyword evidence="5" id="KW-0503">Monooxygenase</keyword>
<evidence type="ECO:0000313" key="7">
    <source>
        <dbReference type="EMBL" id="KAK4031539.1"/>
    </source>
</evidence>
<keyword evidence="3" id="KW-0274">FAD</keyword>
<dbReference type="PANTHER" id="PTHR13789:SF316">
    <property type="entry name" value="FAD-BINDING DOMAIN-CONTAINING PROTEIN"/>
    <property type="match status" value="1"/>
</dbReference>
<dbReference type="Gene3D" id="3.50.50.60">
    <property type="entry name" value="FAD/NAD(P)-binding domain"/>
    <property type="match status" value="1"/>
</dbReference>
<dbReference type="AlphaFoldDB" id="A0AAN6P4J3"/>
<sequence>MTLTAPPSEIAIIGGGLAGLTLALALHRVQIPCTVYEARSEHHNPGGGLMLSPNALRPLDRLGAYERLRDKALNFDKLYFQNDRDGTTDIYYFGSRAIYGYEAMRIMRRELLGELLAMVRERGIPVHFDSALATVVDSEENGEKVEFTFTDSRTASASLLVGADGIHSAVRSSLFPDAKPQYAGILGINCVVERSRLRIPEGYGLPAIAMGKPGGFLLVPQRPDGSELYVGAQRRFPELDEAGWRALRQDRQRLYDMIHEQQADWPDVVQSALEAMTVDRMGFWAFHGLPPLASWLSDRSGRVILVGDAAHAIPPTVGQGANQAVEDVCALAALLARLSPEVPLDAAARAWQGYRQARVQRILDLTAQMNAKRLPEAEKAKLPPGAIWTDAGLTRGEGGELGWLYNVDLEEEVEKWVRELRLKAGVALSNGD</sequence>
<evidence type="ECO:0000256" key="1">
    <source>
        <dbReference type="ARBA" id="ARBA00007992"/>
    </source>
</evidence>
<reference evidence="8" key="1">
    <citation type="journal article" date="2023" name="Mol. Phylogenet. Evol.">
        <title>Genome-scale phylogeny and comparative genomics of the fungal order Sordariales.</title>
        <authorList>
            <person name="Hensen N."/>
            <person name="Bonometti L."/>
            <person name="Westerberg I."/>
            <person name="Brannstrom I.O."/>
            <person name="Guillou S."/>
            <person name="Cros-Aarteil S."/>
            <person name="Calhoun S."/>
            <person name="Haridas S."/>
            <person name="Kuo A."/>
            <person name="Mondo S."/>
            <person name="Pangilinan J."/>
            <person name="Riley R."/>
            <person name="LaButti K."/>
            <person name="Andreopoulos B."/>
            <person name="Lipzen A."/>
            <person name="Chen C."/>
            <person name="Yan M."/>
            <person name="Daum C."/>
            <person name="Ng V."/>
            <person name="Clum A."/>
            <person name="Steindorff A."/>
            <person name="Ohm R.A."/>
            <person name="Martin F."/>
            <person name="Silar P."/>
            <person name="Natvig D.O."/>
            <person name="Lalanne C."/>
            <person name="Gautier V."/>
            <person name="Ament-Velasquez S.L."/>
            <person name="Kruys A."/>
            <person name="Hutchinson M.I."/>
            <person name="Powell A.J."/>
            <person name="Barry K."/>
            <person name="Miller A.N."/>
            <person name="Grigoriev I.V."/>
            <person name="Debuchy R."/>
            <person name="Gladieux P."/>
            <person name="Hiltunen Thoren M."/>
            <person name="Johannesson H."/>
        </authorList>
    </citation>
    <scope>NUCLEOTIDE SEQUENCE [LARGE SCALE GENOMIC DNA]</scope>
    <source>
        <strain evidence="8">CBS 284.82</strain>
    </source>
</reference>
<accession>A0AAN6P4J3</accession>
<gene>
    <name evidence="7" type="ORF">C8A01DRAFT_42015</name>
</gene>
<keyword evidence="2" id="KW-0285">Flavoprotein</keyword>
<dbReference type="GO" id="GO:0071949">
    <property type="term" value="F:FAD binding"/>
    <property type="evidence" value="ECO:0007669"/>
    <property type="project" value="InterPro"/>
</dbReference>
<evidence type="ECO:0000313" key="8">
    <source>
        <dbReference type="Proteomes" id="UP001303115"/>
    </source>
</evidence>
<name>A0AAN6P4J3_9PEZI</name>
<dbReference type="Pfam" id="PF01494">
    <property type="entry name" value="FAD_binding_3"/>
    <property type="match status" value="1"/>
</dbReference>
<comment type="similarity">
    <text evidence="1">Belongs to the paxM FAD-dependent monooxygenase family.</text>
</comment>
<dbReference type="EMBL" id="MU854770">
    <property type="protein sequence ID" value="KAK4031539.1"/>
    <property type="molecule type" value="Genomic_DNA"/>
</dbReference>
<dbReference type="SUPFAM" id="SSF51905">
    <property type="entry name" value="FAD/NAD(P)-binding domain"/>
    <property type="match status" value="1"/>
</dbReference>
<keyword evidence="4" id="KW-0560">Oxidoreductase</keyword>
<dbReference type="GO" id="GO:0004497">
    <property type="term" value="F:monooxygenase activity"/>
    <property type="evidence" value="ECO:0007669"/>
    <property type="project" value="UniProtKB-KW"/>
</dbReference>